<evidence type="ECO:0000313" key="2">
    <source>
        <dbReference type="EMBL" id="TDQ49812.1"/>
    </source>
</evidence>
<organism evidence="2 3">
    <name type="scientific">Permianibacter aggregans</name>
    <dbReference type="NCBI Taxonomy" id="1510150"/>
    <lineage>
        <taxon>Bacteria</taxon>
        <taxon>Pseudomonadati</taxon>
        <taxon>Pseudomonadota</taxon>
        <taxon>Gammaproteobacteria</taxon>
        <taxon>Pseudomonadales</taxon>
        <taxon>Pseudomonadaceae</taxon>
        <taxon>Permianibacter</taxon>
    </lineage>
</organism>
<evidence type="ECO:0000256" key="1">
    <source>
        <dbReference type="SAM" id="SignalP"/>
    </source>
</evidence>
<sequence length="187" mass="21179">MKRILLACITLFAAFHLQANTGMSGNPFQVSGADQAEMNQLQLNPKLLSEYQKIKKLMFTEKDGVVPILDVLQKGGQDYPVLKSIDDTHLFFEQKGLFGIIKVNGMSTRQFAVIERTITYYQIWAKMMRDHMGMSLTPPKGNGEKNMKFVHDNLDQIIAFNTELWTSIGIDPDGEDETFDDQAPDDE</sequence>
<protein>
    <submittedName>
        <fullName evidence="2">Uncharacterized protein</fullName>
    </submittedName>
</protein>
<accession>A0A4R6US00</accession>
<dbReference type="Proteomes" id="UP000295375">
    <property type="component" value="Unassembled WGS sequence"/>
</dbReference>
<evidence type="ECO:0000313" key="3">
    <source>
        <dbReference type="Proteomes" id="UP000295375"/>
    </source>
</evidence>
<feature type="chain" id="PRO_5020877489" evidence="1">
    <location>
        <begin position="20"/>
        <end position="187"/>
    </location>
</feature>
<dbReference type="RefSeq" id="WP_133588448.1">
    <property type="nucleotide sequence ID" value="NZ_CP037953.1"/>
</dbReference>
<feature type="signal peptide" evidence="1">
    <location>
        <begin position="1"/>
        <end position="19"/>
    </location>
</feature>
<dbReference type="AlphaFoldDB" id="A0A4R6US00"/>
<dbReference type="EMBL" id="SNYM01000003">
    <property type="protein sequence ID" value="TDQ49812.1"/>
    <property type="molecule type" value="Genomic_DNA"/>
</dbReference>
<comment type="caution">
    <text evidence="2">The sequence shown here is derived from an EMBL/GenBank/DDBJ whole genome shotgun (WGS) entry which is preliminary data.</text>
</comment>
<gene>
    <name evidence="2" type="ORF">EV696_103184</name>
</gene>
<name>A0A4R6US00_9GAMM</name>
<reference evidence="2 3" key="1">
    <citation type="submission" date="2019-03" db="EMBL/GenBank/DDBJ databases">
        <title>Genomic Encyclopedia of Type Strains, Phase IV (KMG-IV): sequencing the most valuable type-strain genomes for metagenomic binning, comparative biology and taxonomic classification.</title>
        <authorList>
            <person name="Goeker M."/>
        </authorList>
    </citation>
    <scope>NUCLEOTIDE SEQUENCE [LARGE SCALE GENOMIC DNA]</scope>
    <source>
        <strain evidence="2 3">DSM 103792</strain>
    </source>
</reference>
<keyword evidence="1" id="KW-0732">Signal</keyword>
<keyword evidence="3" id="KW-1185">Reference proteome</keyword>
<proteinExistence type="predicted"/>